<proteinExistence type="predicted"/>
<dbReference type="AlphaFoldDB" id="A0A2B7XCW9"/>
<dbReference type="InterPro" id="IPR041524">
    <property type="entry name" value="GH131_N"/>
</dbReference>
<keyword evidence="4" id="KW-1185">Reference proteome</keyword>
<gene>
    <name evidence="3" type="ORF">AJ79_06447</name>
</gene>
<keyword evidence="1" id="KW-0732">Signal</keyword>
<accession>A0A2B7XCW9</accession>
<organism evidence="3 4">
    <name type="scientific">Helicocarpus griseus UAMH5409</name>
    <dbReference type="NCBI Taxonomy" id="1447875"/>
    <lineage>
        <taxon>Eukaryota</taxon>
        <taxon>Fungi</taxon>
        <taxon>Dikarya</taxon>
        <taxon>Ascomycota</taxon>
        <taxon>Pezizomycotina</taxon>
        <taxon>Eurotiomycetes</taxon>
        <taxon>Eurotiomycetidae</taxon>
        <taxon>Onygenales</taxon>
        <taxon>Ajellomycetaceae</taxon>
        <taxon>Helicocarpus</taxon>
    </lineage>
</organism>
<dbReference type="PANTHER" id="PTHR34612:SF2">
    <property type="entry name" value="GLYCOSIDE HYDROLASE 131 CATALYTIC N-TERMINAL DOMAIN-CONTAINING PROTEIN"/>
    <property type="match status" value="1"/>
</dbReference>
<dbReference type="STRING" id="1447875.A0A2B7XCW9"/>
<evidence type="ECO:0000313" key="3">
    <source>
        <dbReference type="EMBL" id="PGH06805.1"/>
    </source>
</evidence>
<feature type="chain" id="PRO_5012880191" description="Glycoside hydrolase 131 catalytic N-terminal domain-containing protein" evidence="1">
    <location>
        <begin position="19"/>
        <end position="286"/>
    </location>
</feature>
<dbReference type="EMBL" id="PDNB01000114">
    <property type="protein sequence ID" value="PGH06805.1"/>
    <property type="molecule type" value="Genomic_DNA"/>
</dbReference>
<evidence type="ECO:0000259" key="2">
    <source>
        <dbReference type="Pfam" id="PF18271"/>
    </source>
</evidence>
<dbReference type="Gene3D" id="2.60.120.1160">
    <property type="match status" value="1"/>
</dbReference>
<evidence type="ECO:0000256" key="1">
    <source>
        <dbReference type="SAM" id="SignalP"/>
    </source>
</evidence>
<dbReference type="PANTHER" id="PTHR34612">
    <property type="entry name" value="GH131_N DOMAIN-CONTAINING PROTEIN"/>
    <property type="match status" value="1"/>
</dbReference>
<evidence type="ECO:0000313" key="4">
    <source>
        <dbReference type="Proteomes" id="UP000223968"/>
    </source>
</evidence>
<feature type="signal peptide" evidence="1">
    <location>
        <begin position="1"/>
        <end position="18"/>
    </location>
</feature>
<dbReference type="OrthoDB" id="5283326at2759"/>
<protein>
    <recommendedName>
        <fullName evidence="2">Glycoside hydrolase 131 catalytic N-terminal domain-containing protein</fullName>
    </recommendedName>
</protein>
<sequence>MAAKLSLSLLAAVSIAAAQTCPLQFEGRIPADATPEFFDESTSLFNTEYNLGADLKWSQVIVFPEVEPSLFDTETRPFEITINDDSIFAPSPDNVQTGFRRAELLPMSNDGSDPSTEGIKTLHFSLQKDMARPLNLSHEYQLVFVETADYSTNQFALKTGTLLDGSFTGEPDTLILQSNVASPRELFSVAFAEGVWHNFALVLNFEENTTQVYYSANADPLESVGEAEPNDLSGRGQYHFGILKKPTGEFGDMTREGYQPSGIDEGVIYGGIFMEDSVGECVSLAP</sequence>
<name>A0A2B7XCW9_9EURO</name>
<comment type="caution">
    <text evidence="3">The sequence shown here is derived from an EMBL/GenBank/DDBJ whole genome shotgun (WGS) entry which is preliminary data.</text>
</comment>
<feature type="domain" description="Glycoside hydrolase 131 catalytic N-terminal" evidence="2">
    <location>
        <begin position="24"/>
        <end position="278"/>
    </location>
</feature>
<reference evidence="3 4" key="1">
    <citation type="submission" date="2017-10" db="EMBL/GenBank/DDBJ databases">
        <title>Comparative genomics in systemic dimorphic fungi from Ajellomycetaceae.</title>
        <authorList>
            <person name="Munoz J.F."/>
            <person name="Mcewen J.G."/>
            <person name="Clay O.K."/>
            <person name="Cuomo C.A."/>
        </authorList>
    </citation>
    <scope>NUCLEOTIDE SEQUENCE [LARGE SCALE GENOMIC DNA]</scope>
    <source>
        <strain evidence="3 4">UAMH5409</strain>
    </source>
</reference>
<dbReference type="Proteomes" id="UP000223968">
    <property type="component" value="Unassembled WGS sequence"/>
</dbReference>
<dbReference type="Pfam" id="PF18271">
    <property type="entry name" value="GH131_N"/>
    <property type="match status" value="1"/>
</dbReference>